<protein>
    <submittedName>
        <fullName evidence="2">Uncharacterized protein</fullName>
    </submittedName>
</protein>
<dbReference type="EMBL" id="JBBWUH010000016">
    <property type="protein sequence ID" value="KAK8151791.1"/>
    <property type="molecule type" value="Genomic_DNA"/>
</dbReference>
<keyword evidence="1" id="KW-0472">Membrane</keyword>
<gene>
    <name evidence="2" type="ORF">IWX90DRAFT_92594</name>
</gene>
<dbReference type="Proteomes" id="UP001456524">
    <property type="component" value="Unassembled WGS sequence"/>
</dbReference>
<keyword evidence="1" id="KW-0812">Transmembrane</keyword>
<keyword evidence="3" id="KW-1185">Reference proteome</keyword>
<sequence>MKAQAKSETEHVLWNSDTYTAMHDALSVRYSQRDSDRQQRPQVGLLFIHLLTRLCCLFLSFLRPLLVHRIHLSATQPIRSHRTAKAKAQTAALTIFAFVLPFALQHTTVDPHARHPLSANDLCRGWPAAAAAASLHDGWILEGRGGLRWTAPS</sequence>
<reference evidence="2 3" key="1">
    <citation type="journal article" date="2022" name="G3 (Bethesda)">
        <title>Enemy or ally: a genomic approach to elucidate the lifestyle of Phyllosticta citrichinaensis.</title>
        <authorList>
            <person name="Buijs V.A."/>
            <person name="Groenewald J.Z."/>
            <person name="Haridas S."/>
            <person name="LaButti K.M."/>
            <person name="Lipzen A."/>
            <person name="Martin F.M."/>
            <person name="Barry K."/>
            <person name="Grigoriev I.V."/>
            <person name="Crous P.W."/>
            <person name="Seidl M.F."/>
        </authorList>
    </citation>
    <scope>NUCLEOTIDE SEQUENCE [LARGE SCALE GENOMIC DNA]</scope>
    <source>
        <strain evidence="2 3">CBS 129764</strain>
    </source>
</reference>
<proteinExistence type="predicted"/>
<comment type="caution">
    <text evidence="2">The sequence shown here is derived from an EMBL/GenBank/DDBJ whole genome shotgun (WGS) entry which is preliminary data.</text>
</comment>
<keyword evidence="1" id="KW-1133">Transmembrane helix</keyword>
<name>A0ABR1XF85_9PEZI</name>
<feature type="transmembrane region" description="Helical" evidence="1">
    <location>
        <begin position="43"/>
        <end position="66"/>
    </location>
</feature>
<evidence type="ECO:0000313" key="2">
    <source>
        <dbReference type="EMBL" id="KAK8151791.1"/>
    </source>
</evidence>
<accession>A0ABR1XF85</accession>
<organism evidence="2 3">
    <name type="scientific">Phyllosticta citrichinensis</name>
    <dbReference type="NCBI Taxonomy" id="1130410"/>
    <lineage>
        <taxon>Eukaryota</taxon>
        <taxon>Fungi</taxon>
        <taxon>Dikarya</taxon>
        <taxon>Ascomycota</taxon>
        <taxon>Pezizomycotina</taxon>
        <taxon>Dothideomycetes</taxon>
        <taxon>Dothideomycetes incertae sedis</taxon>
        <taxon>Botryosphaeriales</taxon>
        <taxon>Phyllostictaceae</taxon>
        <taxon>Phyllosticta</taxon>
    </lineage>
</organism>
<evidence type="ECO:0000256" key="1">
    <source>
        <dbReference type="SAM" id="Phobius"/>
    </source>
</evidence>
<evidence type="ECO:0000313" key="3">
    <source>
        <dbReference type="Proteomes" id="UP001456524"/>
    </source>
</evidence>